<feature type="compositionally biased region" description="Polar residues" evidence="1">
    <location>
        <begin position="95"/>
        <end position="114"/>
    </location>
</feature>
<dbReference type="EMBL" id="CAJNOV010001887">
    <property type="protein sequence ID" value="CAF1082925.1"/>
    <property type="molecule type" value="Genomic_DNA"/>
</dbReference>
<feature type="region of interest" description="Disordered" evidence="1">
    <location>
        <begin position="95"/>
        <end position="148"/>
    </location>
</feature>
<comment type="caution">
    <text evidence="2">The sequence shown here is derived from an EMBL/GenBank/DDBJ whole genome shotgun (WGS) entry which is preliminary data.</text>
</comment>
<reference evidence="2" key="1">
    <citation type="submission" date="2021-02" db="EMBL/GenBank/DDBJ databases">
        <authorList>
            <person name="Nowell W R."/>
        </authorList>
    </citation>
    <scope>NUCLEOTIDE SEQUENCE</scope>
</reference>
<evidence type="ECO:0000256" key="1">
    <source>
        <dbReference type="SAM" id="MobiDB-lite"/>
    </source>
</evidence>
<gene>
    <name evidence="2" type="ORF">CJN711_LOCUS6292</name>
</gene>
<feature type="region of interest" description="Disordered" evidence="1">
    <location>
        <begin position="1"/>
        <end position="66"/>
    </location>
</feature>
<feature type="compositionally biased region" description="Basic and acidic residues" evidence="1">
    <location>
        <begin position="1"/>
        <end position="11"/>
    </location>
</feature>
<name>A0A814MU13_9BILA</name>
<protein>
    <submittedName>
        <fullName evidence="2">Uncharacterized protein</fullName>
    </submittedName>
</protein>
<dbReference type="AlphaFoldDB" id="A0A814MU13"/>
<organism evidence="2 3">
    <name type="scientific">Rotaria magnacalcarata</name>
    <dbReference type="NCBI Taxonomy" id="392030"/>
    <lineage>
        <taxon>Eukaryota</taxon>
        <taxon>Metazoa</taxon>
        <taxon>Spiralia</taxon>
        <taxon>Gnathifera</taxon>
        <taxon>Rotifera</taxon>
        <taxon>Eurotatoria</taxon>
        <taxon>Bdelloidea</taxon>
        <taxon>Philodinida</taxon>
        <taxon>Philodinidae</taxon>
        <taxon>Rotaria</taxon>
    </lineage>
</organism>
<accession>A0A814MU13</accession>
<feature type="compositionally biased region" description="Polar residues" evidence="1">
    <location>
        <begin position="12"/>
        <end position="22"/>
    </location>
</feature>
<feature type="compositionally biased region" description="Polar residues" evidence="1">
    <location>
        <begin position="30"/>
        <end position="43"/>
    </location>
</feature>
<evidence type="ECO:0000313" key="3">
    <source>
        <dbReference type="Proteomes" id="UP000663855"/>
    </source>
</evidence>
<dbReference type="Proteomes" id="UP000663855">
    <property type="component" value="Unassembled WGS sequence"/>
</dbReference>
<feature type="compositionally biased region" description="Basic and acidic residues" evidence="1">
    <location>
        <begin position="115"/>
        <end position="127"/>
    </location>
</feature>
<sequence length="148" mass="15945">MSTTTEQEKSTVESPSHVSAETENPPLVPTSPTTDDNTVNQASVVEEEEQQAPAGVSSWFTSFGLSPNLTNQLTNLSSSFMQVTSKVSAAANTLVQKTLPQRPSSPNENEQTDQTTKHDDETTKNEDEQQVSDENSAVAGINKDLTSM</sequence>
<proteinExistence type="predicted"/>
<evidence type="ECO:0000313" key="2">
    <source>
        <dbReference type="EMBL" id="CAF1082925.1"/>
    </source>
</evidence>